<evidence type="ECO:0000256" key="1">
    <source>
        <dbReference type="SAM" id="MobiDB-lite"/>
    </source>
</evidence>
<keyword evidence="5" id="KW-1185">Reference proteome</keyword>
<dbReference type="Proteomes" id="UP001266305">
    <property type="component" value="Unassembled WGS sequence"/>
</dbReference>
<evidence type="ECO:0000259" key="2">
    <source>
        <dbReference type="Pfam" id="PF18118"/>
    </source>
</evidence>
<comment type="caution">
    <text evidence="4">The sequence shown here is derived from an EMBL/GenBank/DDBJ whole genome shotgun (WGS) entry which is preliminary data.</text>
</comment>
<dbReference type="PANTHER" id="PTHR45747:SF1">
    <property type="entry name" value="HISTONE-LYSINE N-METHYLTRANSFERASE EZH1"/>
    <property type="match status" value="1"/>
</dbReference>
<dbReference type="EMBL" id="JASSZA010000008">
    <property type="protein sequence ID" value="KAK2104568.1"/>
    <property type="molecule type" value="Genomic_DNA"/>
</dbReference>
<reference evidence="4 5" key="1">
    <citation type="submission" date="2023-05" db="EMBL/GenBank/DDBJ databases">
        <title>B98-5 Cell Line De Novo Hybrid Assembly: An Optical Mapping Approach.</title>
        <authorList>
            <person name="Kananen K."/>
            <person name="Auerbach J.A."/>
            <person name="Kautto E."/>
            <person name="Blachly J.S."/>
        </authorList>
    </citation>
    <scope>NUCLEOTIDE SEQUENCE [LARGE SCALE GENOMIC DNA]</scope>
    <source>
        <strain evidence="4">B95-8</strain>
        <tissue evidence="4">Cell line</tissue>
    </source>
</reference>
<evidence type="ECO:0000313" key="4">
    <source>
        <dbReference type="EMBL" id="KAK2104568.1"/>
    </source>
</evidence>
<dbReference type="Pfam" id="PF21358">
    <property type="entry name" value="Ezh2_MCSS"/>
    <property type="match status" value="1"/>
</dbReference>
<organism evidence="4 5">
    <name type="scientific">Saguinus oedipus</name>
    <name type="common">Cotton-top tamarin</name>
    <name type="synonym">Oedipomidas oedipus</name>
    <dbReference type="NCBI Taxonomy" id="9490"/>
    <lineage>
        <taxon>Eukaryota</taxon>
        <taxon>Metazoa</taxon>
        <taxon>Chordata</taxon>
        <taxon>Craniata</taxon>
        <taxon>Vertebrata</taxon>
        <taxon>Euteleostomi</taxon>
        <taxon>Mammalia</taxon>
        <taxon>Eutheria</taxon>
        <taxon>Euarchontoglires</taxon>
        <taxon>Primates</taxon>
        <taxon>Haplorrhini</taxon>
        <taxon>Platyrrhini</taxon>
        <taxon>Cebidae</taxon>
        <taxon>Callitrichinae</taxon>
        <taxon>Saguinus</taxon>
    </lineage>
</organism>
<proteinExistence type="predicted"/>
<evidence type="ECO:0000259" key="3">
    <source>
        <dbReference type="Pfam" id="PF21358"/>
    </source>
</evidence>
<feature type="domain" description="Polycomb repressive complex 2 subunit EZH1/EZH2 tri-helical" evidence="2">
    <location>
        <begin position="31"/>
        <end position="123"/>
    </location>
</feature>
<dbReference type="PANTHER" id="PTHR45747">
    <property type="entry name" value="HISTONE-LYSINE N-METHYLTRANSFERASE E(Z)"/>
    <property type="match status" value="1"/>
</dbReference>
<accession>A0ABQ9V5B9</accession>
<dbReference type="InterPro" id="IPR048358">
    <property type="entry name" value="EZH1/2_MCSS"/>
</dbReference>
<feature type="compositionally biased region" description="Basic and acidic residues" evidence="1">
    <location>
        <begin position="78"/>
        <end position="89"/>
    </location>
</feature>
<protein>
    <submittedName>
        <fullName evidence="4">Histone-lysine N-methyltransferase ezh1</fullName>
    </submittedName>
</protein>
<dbReference type="InterPro" id="IPR045318">
    <property type="entry name" value="EZH1/2-like"/>
</dbReference>
<feature type="non-terminal residue" evidence="4">
    <location>
        <position position="171"/>
    </location>
</feature>
<feature type="region of interest" description="Disordered" evidence="1">
    <location>
        <begin position="52"/>
        <end position="91"/>
    </location>
</feature>
<feature type="domain" description="EZH1/2 MCSS" evidence="3">
    <location>
        <begin position="131"/>
        <end position="171"/>
    </location>
</feature>
<sequence length="171" mass="19333">MKSKKMMRLLLRSSSIPPMGNHGKEEMIPGSILISDAVFLELVVALNYYSDEEEGHNDTSDGKQGDSKGLSVTRKRKQDANEGNKKTSKEQFPNDMVFSAIISMFPENGVPDDMKEKYQELTEMSDPNPLPPQWTPNIDGPNAKSVQQEPSLHSFYTLFCQCCSKYYCFLH</sequence>
<dbReference type="InterPro" id="IPR041343">
    <property type="entry name" value="PRC2_HTH_1"/>
</dbReference>
<name>A0ABQ9V5B9_SAGOE</name>
<gene>
    <name evidence="4" type="primary">EZH1</name>
    <name evidence="4" type="ORF">P7K49_018424</name>
</gene>
<feature type="compositionally biased region" description="Basic and acidic residues" evidence="1">
    <location>
        <begin position="56"/>
        <end position="66"/>
    </location>
</feature>
<dbReference type="Pfam" id="PF18118">
    <property type="entry name" value="PRC2_HTH_1"/>
    <property type="match status" value="1"/>
</dbReference>
<evidence type="ECO:0000313" key="5">
    <source>
        <dbReference type="Proteomes" id="UP001266305"/>
    </source>
</evidence>